<accession>A0A251S6E4</accession>
<dbReference type="EMBL" id="CM007904">
    <property type="protein sequence ID" value="OTF94416.1"/>
    <property type="molecule type" value="Genomic_DNA"/>
</dbReference>
<dbReference type="Proteomes" id="UP000215914">
    <property type="component" value="Chromosome 15"/>
</dbReference>
<keyword evidence="2" id="KW-1185">Reference proteome</keyword>
<proteinExistence type="predicted"/>
<evidence type="ECO:0000313" key="1">
    <source>
        <dbReference type="EMBL" id="OTF94416.1"/>
    </source>
</evidence>
<reference evidence="2" key="1">
    <citation type="journal article" date="2017" name="Nature">
        <title>The sunflower genome provides insights into oil metabolism, flowering and Asterid evolution.</title>
        <authorList>
            <person name="Badouin H."/>
            <person name="Gouzy J."/>
            <person name="Grassa C.J."/>
            <person name="Murat F."/>
            <person name="Staton S.E."/>
            <person name="Cottret L."/>
            <person name="Lelandais-Briere C."/>
            <person name="Owens G.L."/>
            <person name="Carrere S."/>
            <person name="Mayjonade B."/>
            <person name="Legrand L."/>
            <person name="Gill N."/>
            <person name="Kane N.C."/>
            <person name="Bowers J.E."/>
            <person name="Hubner S."/>
            <person name="Bellec A."/>
            <person name="Berard A."/>
            <person name="Berges H."/>
            <person name="Blanchet N."/>
            <person name="Boniface M.C."/>
            <person name="Brunel D."/>
            <person name="Catrice O."/>
            <person name="Chaidir N."/>
            <person name="Claudel C."/>
            <person name="Donnadieu C."/>
            <person name="Faraut T."/>
            <person name="Fievet G."/>
            <person name="Helmstetter N."/>
            <person name="King M."/>
            <person name="Knapp S.J."/>
            <person name="Lai Z."/>
            <person name="Le Paslier M.C."/>
            <person name="Lippi Y."/>
            <person name="Lorenzon L."/>
            <person name="Mandel J.R."/>
            <person name="Marage G."/>
            <person name="Marchand G."/>
            <person name="Marquand E."/>
            <person name="Bret-Mestries E."/>
            <person name="Morien E."/>
            <person name="Nambeesan S."/>
            <person name="Nguyen T."/>
            <person name="Pegot-Espagnet P."/>
            <person name="Pouilly N."/>
            <person name="Raftis F."/>
            <person name="Sallet E."/>
            <person name="Schiex T."/>
            <person name="Thomas J."/>
            <person name="Vandecasteele C."/>
            <person name="Vares D."/>
            <person name="Vear F."/>
            <person name="Vautrin S."/>
            <person name="Crespi M."/>
            <person name="Mangin B."/>
            <person name="Burke J.M."/>
            <person name="Salse J."/>
            <person name="Munos S."/>
            <person name="Vincourt P."/>
            <person name="Rieseberg L.H."/>
            <person name="Langlade N.B."/>
        </authorList>
    </citation>
    <scope>NUCLEOTIDE SEQUENCE [LARGE SCALE GENOMIC DNA]</scope>
    <source>
        <strain evidence="2">cv. SF193</strain>
    </source>
</reference>
<gene>
    <name evidence="1" type="ORF">HannXRQ_Chr15g0471841</name>
</gene>
<evidence type="ECO:0000313" key="2">
    <source>
        <dbReference type="Proteomes" id="UP000215914"/>
    </source>
</evidence>
<dbReference type="AlphaFoldDB" id="A0A251S6E4"/>
<sequence length="101" mass="11172">MVFVLISSGMRFETMAVRTSDLPRPCDNDYRCTPWCGDCGYCGCINGMRFETMAVRTSDLPRPCDNDYRCTPWCGDCGYCGCINGECVSDNCPPVTATHKG</sequence>
<organism evidence="1 2">
    <name type="scientific">Helianthus annuus</name>
    <name type="common">Common sunflower</name>
    <dbReference type="NCBI Taxonomy" id="4232"/>
    <lineage>
        <taxon>Eukaryota</taxon>
        <taxon>Viridiplantae</taxon>
        <taxon>Streptophyta</taxon>
        <taxon>Embryophyta</taxon>
        <taxon>Tracheophyta</taxon>
        <taxon>Spermatophyta</taxon>
        <taxon>Magnoliopsida</taxon>
        <taxon>eudicotyledons</taxon>
        <taxon>Gunneridae</taxon>
        <taxon>Pentapetalae</taxon>
        <taxon>asterids</taxon>
        <taxon>campanulids</taxon>
        <taxon>Asterales</taxon>
        <taxon>Asteraceae</taxon>
        <taxon>Asteroideae</taxon>
        <taxon>Heliantheae alliance</taxon>
        <taxon>Heliantheae</taxon>
        <taxon>Helianthus</taxon>
    </lineage>
</organism>
<dbReference type="InParanoid" id="A0A251S6E4"/>
<protein>
    <submittedName>
        <fullName evidence="1">Uncharacterized protein</fullName>
    </submittedName>
</protein>
<name>A0A251S6E4_HELAN</name>